<dbReference type="RefSeq" id="XP_008794860.1">
    <property type="nucleotide sequence ID" value="XM_008796638.4"/>
</dbReference>
<dbReference type="PANTHER" id="PTHR42647:SF5">
    <property type="entry name" value="SBP (S-RIBONUCLEASE BINDING PROTEIN) FAMILY PROTEIN"/>
    <property type="match status" value="1"/>
</dbReference>
<dbReference type="Proteomes" id="UP000228380">
    <property type="component" value="Chromosome 2"/>
</dbReference>
<evidence type="ECO:0000259" key="7">
    <source>
        <dbReference type="PROSITE" id="PS50089"/>
    </source>
</evidence>
<reference evidence="8" key="1">
    <citation type="journal article" date="2019" name="Nat. Commun.">
        <title>Genome-wide association mapping of date palm fruit traits.</title>
        <authorList>
            <person name="Hazzouri K.M."/>
            <person name="Gros-Balthazard M."/>
            <person name="Flowers J.M."/>
            <person name="Copetti D."/>
            <person name="Lemansour A."/>
            <person name="Lebrun M."/>
            <person name="Masmoudi K."/>
            <person name="Ferrand S."/>
            <person name="Dhar M.I."/>
            <person name="Fresquez Z.A."/>
            <person name="Rosas U."/>
            <person name="Zhang J."/>
            <person name="Talag J."/>
            <person name="Lee S."/>
            <person name="Kudrna D."/>
            <person name="Powell R.F."/>
            <person name="Leitch I.J."/>
            <person name="Krueger R.R."/>
            <person name="Wing R.A."/>
            <person name="Amiri K.M.A."/>
            <person name="Purugganan M.D."/>
        </authorList>
    </citation>
    <scope>NUCLEOTIDE SEQUENCE [LARGE SCALE GENOMIC DNA]</scope>
    <source>
        <strain evidence="8">cv. Khalas</strain>
    </source>
</reference>
<keyword evidence="2 4" id="KW-0863">Zinc-finger</keyword>
<evidence type="ECO:0000256" key="5">
    <source>
        <dbReference type="SAM" id="Coils"/>
    </source>
</evidence>
<evidence type="ECO:0000256" key="2">
    <source>
        <dbReference type="ARBA" id="ARBA00022771"/>
    </source>
</evidence>
<proteinExistence type="predicted"/>
<dbReference type="Pfam" id="PF13920">
    <property type="entry name" value="zf-C3HC4_3"/>
    <property type="match status" value="1"/>
</dbReference>
<dbReference type="OrthoDB" id="1711136at2759"/>
<reference evidence="9" key="2">
    <citation type="submission" date="2025-08" db="UniProtKB">
        <authorList>
            <consortium name="RefSeq"/>
        </authorList>
    </citation>
    <scope>IDENTIFICATION</scope>
    <source>
        <tissue evidence="9">Young leaves</tissue>
    </source>
</reference>
<evidence type="ECO:0000256" key="6">
    <source>
        <dbReference type="SAM" id="MobiDB-lite"/>
    </source>
</evidence>
<keyword evidence="5" id="KW-0175">Coiled coil</keyword>
<dbReference type="InterPro" id="IPR001841">
    <property type="entry name" value="Znf_RING"/>
</dbReference>
<feature type="domain" description="RING-type" evidence="7">
    <location>
        <begin position="290"/>
        <end position="326"/>
    </location>
</feature>
<evidence type="ECO:0000313" key="8">
    <source>
        <dbReference type="Proteomes" id="UP000228380"/>
    </source>
</evidence>
<dbReference type="GO" id="GO:0008270">
    <property type="term" value="F:zinc ion binding"/>
    <property type="evidence" value="ECO:0007669"/>
    <property type="project" value="UniProtKB-KW"/>
</dbReference>
<dbReference type="KEGG" id="pda:103710759"/>
<dbReference type="GO" id="GO:0004842">
    <property type="term" value="F:ubiquitin-protein transferase activity"/>
    <property type="evidence" value="ECO:0007669"/>
    <property type="project" value="TreeGrafter"/>
</dbReference>
<sequence length="338" mass="36878">MAVQAQYPSNVLLLNARGEQERKEMDYPQSTPGFLDQSGVYFSNGVNGNPRKRGREDPAVPMAASAQQNHPISLFSLQSQPCSTPLPPPMLISFAQLQSQPPPIVSTGLRLAFDDQQQQHQNQNQSNLFLSSSSSSSSPFSTILSEELATQINQQKEEMEQFLHAQGEQLRRALAERRQRHYRALLGAAEKSATRRLREKEAEVERAARRSAELEDRLARLRAESMAWQAKAMAEQATAASLHAQLQQAAAAAAAALPQGKADECGGESPAEDAESAHVDPDRVEPERACRACLCRPVSVVLFPCRHLCLCSACDAAAGDACPVCRCLRTGSVQVFLS</sequence>
<dbReference type="GeneID" id="103710759"/>
<dbReference type="Gene3D" id="1.10.8.10">
    <property type="entry name" value="DNA helicase RuvA subunit, C-terminal domain"/>
    <property type="match status" value="1"/>
</dbReference>
<evidence type="ECO:0000256" key="4">
    <source>
        <dbReference type="PROSITE-ProRule" id="PRU00175"/>
    </source>
</evidence>
<dbReference type="Gene3D" id="1.10.533.10">
    <property type="entry name" value="Death Domain, Fas"/>
    <property type="match status" value="1"/>
</dbReference>
<name>A0A8B7CA07_PHODC</name>
<dbReference type="InterPro" id="IPR011029">
    <property type="entry name" value="DEATH-like_dom_sf"/>
</dbReference>
<evidence type="ECO:0000313" key="9">
    <source>
        <dbReference type="RefSeq" id="XP_008794860.1"/>
    </source>
</evidence>
<feature type="region of interest" description="Disordered" evidence="6">
    <location>
        <begin position="261"/>
        <end position="281"/>
    </location>
</feature>
<accession>A0A8B7CA07</accession>
<dbReference type="PROSITE" id="PS50089">
    <property type="entry name" value="ZF_RING_2"/>
    <property type="match status" value="1"/>
</dbReference>
<keyword evidence="8" id="KW-1185">Reference proteome</keyword>
<dbReference type="Gene3D" id="1.10.1170.10">
    <property type="entry name" value="Inhibitor Of Apoptosis Protein (2mihbC-IAP-1), Chain A"/>
    <property type="match status" value="1"/>
</dbReference>
<dbReference type="PANTHER" id="PTHR42647">
    <property type="entry name" value="SBP (S-RIBONUCLEASE BINDING PROTEIN) FAMILY PROTEIN"/>
    <property type="match status" value="1"/>
</dbReference>
<keyword evidence="3" id="KW-0862">Zinc</keyword>
<gene>
    <name evidence="9" type="primary">LOC103710759</name>
</gene>
<evidence type="ECO:0000256" key="1">
    <source>
        <dbReference type="ARBA" id="ARBA00022723"/>
    </source>
</evidence>
<organism evidence="8 9">
    <name type="scientific">Phoenix dactylifera</name>
    <name type="common">Date palm</name>
    <dbReference type="NCBI Taxonomy" id="42345"/>
    <lineage>
        <taxon>Eukaryota</taxon>
        <taxon>Viridiplantae</taxon>
        <taxon>Streptophyta</taxon>
        <taxon>Embryophyta</taxon>
        <taxon>Tracheophyta</taxon>
        <taxon>Spermatophyta</taxon>
        <taxon>Magnoliopsida</taxon>
        <taxon>Liliopsida</taxon>
        <taxon>Arecaceae</taxon>
        <taxon>Coryphoideae</taxon>
        <taxon>Phoeniceae</taxon>
        <taxon>Phoenix</taxon>
    </lineage>
</organism>
<evidence type="ECO:0000256" key="3">
    <source>
        <dbReference type="ARBA" id="ARBA00022833"/>
    </source>
</evidence>
<dbReference type="AlphaFoldDB" id="A0A8B7CA07"/>
<dbReference type="PIRSF" id="PIRSF036836">
    <property type="entry name" value="RNase_bind_SBP1"/>
    <property type="match status" value="1"/>
</dbReference>
<keyword evidence="1" id="KW-0479">Metal-binding</keyword>
<feature type="coiled-coil region" evidence="5">
    <location>
        <begin position="190"/>
        <end position="231"/>
    </location>
</feature>
<protein>
    <submittedName>
        <fullName evidence="9">BOI-related E3 ubiquitin-protein ligase 1-like</fullName>
    </submittedName>
</protein>